<keyword evidence="1" id="KW-0812">Transmembrane</keyword>
<keyword evidence="3" id="KW-1185">Reference proteome</keyword>
<feature type="transmembrane region" description="Helical" evidence="1">
    <location>
        <begin position="110"/>
        <end position="134"/>
    </location>
</feature>
<proteinExistence type="predicted"/>
<reference evidence="2 3" key="1">
    <citation type="journal article" date="2015" name="Stand. Genomic Sci.">
        <title>Genomic Encyclopedia of Bacterial and Archaeal Type Strains, Phase III: the genomes of soil and plant-associated and newly described type strains.</title>
        <authorList>
            <person name="Whitman W.B."/>
            <person name="Woyke T."/>
            <person name="Klenk H.P."/>
            <person name="Zhou Y."/>
            <person name="Lilburn T.G."/>
            <person name="Beck B.J."/>
            <person name="De Vos P."/>
            <person name="Vandamme P."/>
            <person name="Eisen J.A."/>
            <person name="Garrity G."/>
            <person name="Hugenholtz P."/>
            <person name="Kyrpides N.C."/>
        </authorList>
    </citation>
    <scope>NUCLEOTIDE SEQUENCE [LARGE SCALE GENOMIC DNA]</scope>
    <source>
        <strain evidence="2 3">CGMCC 1.10822</strain>
    </source>
</reference>
<dbReference type="AlphaFoldDB" id="A0A562RDW9"/>
<keyword evidence="1" id="KW-1133">Transmembrane helix</keyword>
<evidence type="ECO:0000313" key="3">
    <source>
        <dbReference type="Proteomes" id="UP000318431"/>
    </source>
</evidence>
<name>A0A562RDW9_9BURK</name>
<keyword evidence="1" id="KW-0472">Membrane</keyword>
<sequence>MHATDRLRRKVPKLLFMLWCALAVLLLWLGTLPDPYKLYVLRIPAPHPYPAWLIVVELIISAIVLAAFGWALTAKRGQRLLRHLVSTPLTIVVGVFAAASSMHMPSCFTTFALAMIVVALLSILSGLLFVMLAVTRHYGRGTD</sequence>
<feature type="transmembrane region" description="Helical" evidence="1">
    <location>
        <begin position="84"/>
        <end position="104"/>
    </location>
</feature>
<dbReference type="RefSeq" id="WP_145649199.1">
    <property type="nucleotide sequence ID" value="NZ_VLLB01000003.1"/>
</dbReference>
<dbReference type="EMBL" id="VLLB01000003">
    <property type="protein sequence ID" value="TWI66596.1"/>
    <property type="molecule type" value="Genomic_DNA"/>
</dbReference>
<organism evidence="2 3">
    <name type="scientific">Pseudoduganella lurida</name>
    <dbReference type="NCBI Taxonomy" id="1036180"/>
    <lineage>
        <taxon>Bacteria</taxon>
        <taxon>Pseudomonadati</taxon>
        <taxon>Pseudomonadota</taxon>
        <taxon>Betaproteobacteria</taxon>
        <taxon>Burkholderiales</taxon>
        <taxon>Oxalobacteraceae</taxon>
        <taxon>Telluria group</taxon>
        <taxon>Pseudoduganella</taxon>
    </lineage>
</organism>
<evidence type="ECO:0008006" key="4">
    <source>
        <dbReference type="Google" id="ProtNLM"/>
    </source>
</evidence>
<dbReference type="Proteomes" id="UP000318431">
    <property type="component" value="Unassembled WGS sequence"/>
</dbReference>
<accession>A0A562RDW9</accession>
<feature type="transmembrane region" description="Helical" evidence="1">
    <location>
        <begin position="49"/>
        <end position="72"/>
    </location>
</feature>
<evidence type="ECO:0000256" key="1">
    <source>
        <dbReference type="SAM" id="Phobius"/>
    </source>
</evidence>
<evidence type="ECO:0000313" key="2">
    <source>
        <dbReference type="EMBL" id="TWI66596.1"/>
    </source>
</evidence>
<protein>
    <recommendedName>
        <fullName evidence="4">Transmembrane protein</fullName>
    </recommendedName>
</protein>
<comment type="caution">
    <text evidence="2">The sequence shown here is derived from an EMBL/GenBank/DDBJ whole genome shotgun (WGS) entry which is preliminary data.</text>
</comment>
<gene>
    <name evidence="2" type="ORF">IP91_02415</name>
</gene>